<name>A0A0F9JC24_9ZZZZ</name>
<evidence type="ECO:0000256" key="2">
    <source>
        <dbReference type="ARBA" id="ARBA00022670"/>
    </source>
</evidence>
<sequence length="208" mass="22366">MAIENEISPAPDTLPPVTVYRAVDVAGIVVAPDTGSFSGYAMTWAYDEDGFRFQQGSLARTIKDRQGKIPVMTRHAKHGGTVLETVGFLTDMREDNVGLFVCGEFVDTELGRTARDLARAGGIKCMSAGTRPLRYKREGRVVHVHEAKLLEVTLTNIPADPDAEVETVRTEEAAGPPAPPPPEPPAQDTPGAAADRSRRMTLLGLGET</sequence>
<dbReference type="InterPro" id="IPR054613">
    <property type="entry name" value="Peptidase_S78_dom"/>
</dbReference>
<organism evidence="6">
    <name type="scientific">marine sediment metagenome</name>
    <dbReference type="NCBI Taxonomy" id="412755"/>
    <lineage>
        <taxon>unclassified sequences</taxon>
        <taxon>metagenomes</taxon>
        <taxon>ecological metagenomes</taxon>
    </lineage>
</organism>
<evidence type="ECO:0000313" key="6">
    <source>
        <dbReference type="EMBL" id="KKM67113.1"/>
    </source>
</evidence>
<accession>A0A0F9JC24</accession>
<feature type="region of interest" description="Disordered" evidence="4">
    <location>
        <begin position="160"/>
        <end position="208"/>
    </location>
</feature>
<dbReference type="Pfam" id="PF04586">
    <property type="entry name" value="Peptidase_S78"/>
    <property type="match status" value="1"/>
</dbReference>
<comment type="caution">
    <text evidence="6">The sequence shown here is derived from an EMBL/GenBank/DDBJ whole genome shotgun (WGS) entry which is preliminary data.</text>
</comment>
<feature type="compositionally biased region" description="Pro residues" evidence="4">
    <location>
        <begin position="176"/>
        <end position="187"/>
    </location>
</feature>
<keyword evidence="3" id="KW-0378">Hydrolase</keyword>
<gene>
    <name evidence="6" type="ORF">LCGC14_1474410</name>
</gene>
<dbReference type="AlphaFoldDB" id="A0A0F9JC24"/>
<dbReference type="GO" id="GO:0006508">
    <property type="term" value="P:proteolysis"/>
    <property type="evidence" value="ECO:0007669"/>
    <property type="project" value="UniProtKB-KW"/>
</dbReference>
<keyword evidence="1" id="KW-1188">Viral release from host cell</keyword>
<protein>
    <recommendedName>
        <fullName evidence="5">Prohead serine protease domain-containing protein</fullName>
    </recommendedName>
</protein>
<evidence type="ECO:0000256" key="3">
    <source>
        <dbReference type="ARBA" id="ARBA00022801"/>
    </source>
</evidence>
<keyword evidence="2" id="KW-0645">Protease</keyword>
<feature type="domain" description="Prohead serine protease" evidence="5">
    <location>
        <begin position="36"/>
        <end position="171"/>
    </location>
</feature>
<proteinExistence type="predicted"/>
<evidence type="ECO:0000259" key="5">
    <source>
        <dbReference type="Pfam" id="PF04586"/>
    </source>
</evidence>
<dbReference type="InterPro" id="IPR006433">
    <property type="entry name" value="Prohead_protease"/>
</dbReference>
<dbReference type="GO" id="GO:0008233">
    <property type="term" value="F:peptidase activity"/>
    <property type="evidence" value="ECO:0007669"/>
    <property type="project" value="UniProtKB-KW"/>
</dbReference>
<dbReference type="NCBIfam" id="TIGR01543">
    <property type="entry name" value="proheadase_HK97"/>
    <property type="match status" value="1"/>
</dbReference>
<evidence type="ECO:0000256" key="1">
    <source>
        <dbReference type="ARBA" id="ARBA00022612"/>
    </source>
</evidence>
<reference evidence="6" key="1">
    <citation type="journal article" date="2015" name="Nature">
        <title>Complex archaea that bridge the gap between prokaryotes and eukaryotes.</title>
        <authorList>
            <person name="Spang A."/>
            <person name="Saw J.H."/>
            <person name="Jorgensen S.L."/>
            <person name="Zaremba-Niedzwiedzka K."/>
            <person name="Martijn J."/>
            <person name="Lind A.E."/>
            <person name="van Eijk R."/>
            <person name="Schleper C."/>
            <person name="Guy L."/>
            <person name="Ettema T.J."/>
        </authorList>
    </citation>
    <scope>NUCLEOTIDE SEQUENCE</scope>
</reference>
<dbReference type="EMBL" id="LAZR01010407">
    <property type="protein sequence ID" value="KKM67113.1"/>
    <property type="molecule type" value="Genomic_DNA"/>
</dbReference>
<evidence type="ECO:0000256" key="4">
    <source>
        <dbReference type="SAM" id="MobiDB-lite"/>
    </source>
</evidence>